<dbReference type="EMBL" id="JACIEI010000003">
    <property type="protein sequence ID" value="MBB3993863.1"/>
    <property type="molecule type" value="Genomic_DNA"/>
</dbReference>
<comment type="caution">
    <text evidence="1">The sequence shown here is derived from an EMBL/GenBank/DDBJ whole genome shotgun (WGS) entry which is preliminary data.</text>
</comment>
<keyword evidence="2" id="KW-1185">Reference proteome</keyword>
<name>A0A7W6E329_9RHOB</name>
<sequence length="37" mass="4257">MPYFGLFHDEITVGFLVKGFLVEAVHFMRLEIRCAGL</sequence>
<dbReference type="AlphaFoldDB" id="A0A7W6E329"/>
<reference evidence="1 2" key="1">
    <citation type="submission" date="2020-08" db="EMBL/GenBank/DDBJ databases">
        <title>Genomic Encyclopedia of Type Strains, Phase IV (KMG-IV): sequencing the most valuable type-strain genomes for metagenomic binning, comparative biology and taxonomic classification.</title>
        <authorList>
            <person name="Goeker M."/>
        </authorList>
    </citation>
    <scope>NUCLEOTIDE SEQUENCE [LARGE SCALE GENOMIC DNA]</scope>
    <source>
        <strain evidence="1 2">DSM 102234</strain>
    </source>
</reference>
<accession>A0A7W6E329</accession>
<gene>
    <name evidence="1" type="ORF">GGR95_001494</name>
</gene>
<protein>
    <submittedName>
        <fullName evidence="1">Uncharacterized protein</fullName>
    </submittedName>
</protein>
<evidence type="ECO:0000313" key="2">
    <source>
        <dbReference type="Proteomes" id="UP000530268"/>
    </source>
</evidence>
<dbReference type="Proteomes" id="UP000530268">
    <property type="component" value="Unassembled WGS sequence"/>
</dbReference>
<organism evidence="1 2">
    <name type="scientific">Sulfitobacter undariae</name>
    <dbReference type="NCBI Taxonomy" id="1563671"/>
    <lineage>
        <taxon>Bacteria</taxon>
        <taxon>Pseudomonadati</taxon>
        <taxon>Pseudomonadota</taxon>
        <taxon>Alphaproteobacteria</taxon>
        <taxon>Rhodobacterales</taxon>
        <taxon>Roseobacteraceae</taxon>
        <taxon>Sulfitobacter</taxon>
    </lineage>
</organism>
<proteinExistence type="predicted"/>
<evidence type="ECO:0000313" key="1">
    <source>
        <dbReference type="EMBL" id="MBB3993863.1"/>
    </source>
</evidence>